<comment type="similarity">
    <text evidence="1 6">Belongs to the FMO family.</text>
</comment>
<evidence type="ECO:0000313" key="8">
    <source>
        <dbReference type="Proteomes" id="UP000007266"/>
    </source>
</evidence>
<keyword evidence="3 6" id="KW-0274">FAD</keyword>
<evidence type="ECO:0000256" key="1">
    <source>
        <dbReference type="ARBA" id="ARBA00009183"/>
    </source>
</evidence>
<evidence type="ECO:0000256" key="2">
    <source>
        <dbReference type="ARBA" id="ARBA00022630"/>
    </source>
</evidence>
<dbReference type="EMBL" id="KQ971354">
    <property type="protein sequence ID" value="EFA07119.2"/>
    <property type="molecule type" value="Genomic_DNA"/>
</dbReference>
<dbReference type="PRINTS" id="PR00419">
    <property type="entry name" value="ADXRDTASE"/>
</dbReference>
<evidence type="ECO:0000256" key="4">
    <source>
        <dbReference type="ARBA" id="ARBA00022857"/>
    </source>
</evidence>
<dbReference type="Proteomes" id="UP000007266">
    <property type="component" value="Linkage group 7"/>
</dbReference>
<comment type="cofactor">
    <cofactor evidence="6">
        <name>FAD</name>
        <dbReference type="ChEBI" id="CHEBI:57692"/>
    </cofactor>
</comment>
<dbReference type="GO" id="GO:0004497">
    <property type="term" value="F:monooxygenase activity"/>
    <property type="evidence" value="ECO:0000318"/>
    <property type="project" value="GO_Central"/>
</dbReference>
<dbReference type="SUPFAM" id="SSF51905">
    <property type="entry name" value="FAD/NAD(P)-binding domain"/>
    <property type="match status" value="2"/>
</dbReference>
<reference evidence="7 8" key="2">
    <citation type="journal article" date="2010" name="Nucleic Acids Res.">
        <title>BeetleBase in 2010: revisions to provide comprehensive genomic information for Tribolium castaneum.</title>
        <authorList>
            <person name="Kim H.S."/>
            <person name="Murphy T."/>
            <person name="Xia J."/>
            <person name="Caragea D."/>
            <person name="Park Y."/>
            <person name="Beeman R.W."/>
            <person name="Lorenzen M.D."/>
            <person name="Butcher S."/>
            <person name="Manak J.R."/>
            <person name="Brown S.J."/>
        </authorList>
    </citation>
    <scope>GENOME REANNOTATION</scope>
    <source>
        <strain evidence="7 8">Georgia GA2</strain>
    </source>
</reference>
<keyword evidence="4" id="KW-0521">NADP</keyword>
<dbReference type="GO" id="GO:0050661">
    <property type="term" value="F:NADP binding"/>
    <property type="evidence" value="ECO:0007669"/>
    <property type="project" value="InterPro"/>
</dbReference>
<dbReference type="HOGENOM" id="CLU_1039494_0_0_1"/>
<dbReference type="Pfam" id="PF00743">
    <property type="entry name" value="FMO-like"/>
    <property type="match status" value="3"/>
</dbReference>
<dbReference type="InterPro" id="IPR036188">
    <property type="entry name" value="FAD/NAD-bd_sf"/>
</dbReference>
<dbReference type="InParanoid" id="D6WSL0"/>
<gene>
    <name evidence="7" type="primary">AUGUSTUS-3.0.2_10110</name>
    <name evidence="7" type="ORF">TcasGA2_TC010110</name>
</gene>
<dbReference type="eggNOG" id="KOG1399">
    <property type="taxonomic scope" value="Eukaryota"/>
</dbReference>
<reference evidence="7 8" key="1">
    <citation type="journal article" date="2008" name="Nature">
        <title>The genome of the model beetle and pest Tribolium castaneum.</title>
        <authorList>
            <consortium name="Tribolium Genome Sequencing Consortium"/>
            <person name="Richards S."/>
            <person name="Gibbs R.A."/>
            <person name="Weinstock G.M."/>
            <person name="Brown S.J."/>
            <person name="Denell R."/>
            <person name="Beeman R.W."/>
            <person name="Gibbs R."/>
            <person name="Beeman R.W."/>
            <person name="Brown S.J."/>
            <person name="Bucher G."/>
            <person name="Friedrich M."/>
            <person name="Grimmelikhuijzen C.J."/>
            <person name="Klingler M."/>
            <person name="Lorenzen M."/>
            <person name="Richards S."/>
            <person name="Roth S."/>
            <person name="Schroder R."/>
            <person name="Tautz D."/>
            <person name="Zdobnov E.M."/>
            <person name="Muzny D."/>
            <person name="Gibbs R.A."/>
            <person name="Weinstock G.M."/>
            <person name="Attaway T."/>
            <person name="Bell S."/>
            <person name="Buhay C.J."/>
            <person name="Chandrabose M.N."/>
            <person name="Chavez D."/>
            <person name="Clerk-Blankenburg K.P."/>
            <person name="Cree A."/>
            <person name="Dao M."/>
            <person name="Davis C."/>
            <person name="Chacko J."/>
            <person name="Dinh H."/>
            <person name="Dugan-Rocha S."/>
            <person name="Fowler G."/>
            <person name="Garner T.T."/>
            <person name="Garnes J."/>
            <person name="Gnirke A."/>
            <person name="Hawes A."/>
            <person name="Hernandez J."/>
            <person name="Hines S."/>
            <person name="Holder M."/>
            <person name="Hume J."/>
            <person name="Jhangiani S.N."/>
            <person name="Joshi V."/>
            <person name="Khan Z.M."/>
            <person name="Jackson L."/>
            <person name="Kovar C."/>
            <person name="Kowis A."/>
            <person name="Lee S."/>
            <person name="Lewis L.R."/>
            <person name="Margolis J."/>
            <person name="Morgan M."/>
            <person name="Nazareth L.V."/>
            <person name="Nguyen N."/>
            <person name="Okwuonu G."/>
            <person name="Parker D."/>
            <person name="Richards S."/>
            <person name="Ruiz S.J."/>
            <person name="Santibanez J."/>
            <person name="Savard J."/>
            <person name="Scherer S.E."/>
            <person name="Schneider B."/>
            <person name="Sodergren E."/>
            <person name="Tautz D."/>
            <person name="Vattahil S."/>
            <person name="Villasana D."/>
            <person name="White C.S."/>
            <person name="Wright R."/>
            <person name="Park Y."/>
            <person name="Beeman R.W."/>
            <person name="Lord J."/>
            <person name="Oppert B."/>
            <person name="Lorenzen M."/>
            <person name="Brown S."/>
            <person name="Wang L."/>
            <person name="Savard J."/>
            <person name="Tautz D."/>
            <person name="Richards S."/>
            <person name="Weinstock G."/>
            <person name="Gibbs R.A."/>
            <person name="Liu Y."/>
            <person name="Worley K."/>
            <person name="Weinstock G."/>
            <person name="Elsik C.G."/>
            <person name="Reese J.T."/>
            <person name="Elhaik E."/>
            <person name="Landan G."/>
            <person name="Graur D."/>
            <person name="Arensburger P."/>
            <person name="Atkinson P."/>
            <person name="Beeman R.W."/>
            <person name="Beidler J."/>
            <person name="Brown S.J."/>
            <person name="Demuth J.P."/>
            <person name="Drury D.W."/>
            <person name="Du Y.Z."/>
            <person name="Fujiwara H."/>
            <person name="Lorenzen M."/>
            <person name="Maselli V."/>
            <person name="Osanai M."/>
            <person name="Park Y."/>
            <person name="Robertson H.M."/>
            <person name="Tu Z."/>
            <person name="Wang J.J."/>
            <person name="Wang S."/>
            <person name="Richards S."/>
            <person name="Song H."/>
            <person name="Zhang L."/>
            <person name="Sodergren E."/>
            <person name="Werner D."/>
            <person name="Stanke M."/>
            <person name="Morgenstern B."/>
            <person name="Solovyev V."/>
            <person name="Kosarev P."/>
            <person name="Brown G."/>
            <person name="Chen H.C."/>
            <person name="Ermolaeva O."/>
            <person name="Hlavina W."/>
            <person name="Kapustin Y."/>
            <person name="Kiryutin B."/>
            <person name="Kitts P."/>
            <person name="Maglott D."/>
            <person name="Pruitt K."/>
            <person name="Sapojnikov V."/>
            <person name="Souvorov A."/>
            <person name="Mackey A.J."/>
            <person name="Waterhouse R.M."/>
            <person name="Wyder S."/>
            <person name="Zdobnov E.M."/>
            <person name="Zdobnov E.M."/>
            <person name="Wyder S."/>
            <person name="Kriventseva E.V."/>
            <person name="Kadowaki T."/>
            <person name="Bork P."/>
            <person name="Aranda M."/>
            <person name="Bao R."/>
            <person name="Beermann A."/>
            <person name="Berns N."/>
            <person name="Bolognesi R."/>
            <person name="Bonneton F."/>
            <person name="Bopp D."/>
            <person name="Brown S.J."/>
            <person name="Bucher G."/>
            <person name="Butts T."/>
            <person name="Chaumot A."/>
            <person name="Denell R.E."/>
            <person name="Ferrier D.E."/>
            <person name="Friedrich M."/>
            <person name="Gordon C.M."/>
            <person name="Jindra M."/>
            <person name="Klingler M."/>
            <person name="Lan Q."/>
            <person name="Lattorff H.M."/>
            <person name="Laudet V."/>
            <person name="von Levetsow C."/>
            <person name="Liu Z."/>
            <person name="Lutz R."/>
            <person name="Lynch J.A."/>
            <person name="da Fonseca R.N."/>
            <person name="Posnien N."/>
            <person name="Reuter R."/>
            <person name="Roth S."/>
            <person name="Savard J."/>
            <person name="Schinko J.B."/>
            <person name="Schmitt C."/>
            <person name="Schoppmeier M."/>
            <person name="Schroder R."/>
            <person name="Shippy T.D."/>
            <person name="Simonnet F."/>
            <person name="Marques-Souza H."/>
            <person name="Tautz D."/>
            <person name="Tomoyasu Y."/>
            <person name="Trauner J."/>
            <person name="Van der Zee M."/>
            <person name="Vervoort M."/>
            <person name="Wittkopp N."/>
            <person name="Wimmer E.A."/>
            <person name="Yang X."/>
            <person name="Jones A.K."/>
            <person name="Sattelle D.B."/>
            <person name="Ebert P.R."/>
            <person name="Nelson D."/>
            <person name="Scott J.G."/>
            <person name="Beeman R.W."/>
            <person name="Muthukrishnan S."/>
            <person name="Kramer K.J."/>
            <person name="Arakane Y."/>
            <person name="Beeman R.W."/>
            <person name="Zhu Q."/>
            <person name="Hogenkamp D."/>
            <person name="Dixit R."/>
            <person name="Oppert B."/>
            <person name="Jiang H."/>
            <person name="Zou Z."/>
            <person name="Marshall J."/>
            <person name="Elpidina E."/>
            <person name="Vinokurov K."/>
            <person name="Oppert C."/>
            <person name="Zou Z."/>
            <person name="Evans J."/>
            <person name="Lu Z."/>
            <person name="Zhao P."/>
            <person name="Sumathipala N."/>
            <person name="Altincicek B."/>
            <person name="Vilcinskas A."/>
            <person name="Williams M."/>
            <person name="Hultmark D."/>
            <person name="Hetru C."/>
            <person name="Jiang H."/>
            <person name="Grimmelikhuijzen C.J."/>
            <person name="Hauser F."/>
            <person name="Cazzamali G."/>
            <person name="Williamson M."/>
            <person name="Park Y."/>
            <person name="Li B."/>
            <person name="Tanaka Y."/>
            <person name="Predel R."/>
            <person name="Neupert S."/>
            <person name="Schachtner J."/>
            <person name="Verleyen P."/>
            <person name="Raible F."/>
            <person name="Bork P."/>
            <person name="Friedrich M."/>
            <person name="Walden K.K."/>
            <person name="Robertson H.M."/>
            <person name="Angeli S."/>
            <person name="Foret S."/>
            <person name="Bucher G."/>
            <person name="Schuetz S."/>
            <person name="Maleszka R."/>
            <person name="Wimmer E.A."/>
            <person name="Beeman R.W."/>
            <person name="Lorenzen M."/>
            <person name="Tomoyasu Y."/>
            <person name="Miller S.C."/>
            <person name="Grossmann D."/>
            <person name="Bucher G."/>
        </authorList>
    </citation>
    <scope>NUCLEOTIDE SEQUENCE [LARGE SCALE GENOMIC DNA]</scope>
    <source>
        <strain evidence="7 8">Georgia GA2</strain>
    </source>
</reference>
<name>D6WSL0_TRICA</name>
<dbReference type="AlphaFoldDB" id="D6WSL0"/>
<dbReference type="PIRSF" id="PIRSF000332">
    <property type="entry name" value="FMO"/>
    <property type="match status" value="1"/>
</dbReference>
<dbReference type="EC" id="1.-.-.-" evidence="6"/>
<evidence type="ECO:0000256" key="5">
    <source>
        <dbReference type="ARBA" id="ARBA00023002"/>
    </source>
</evidence>
<dbReference type="PANTHER" id="PTHR23023">
    <property type="entry name" value="DIMETHYLANILINE MONOOXYGENASE"/>
    <property type="match status" value="1"/>
</dbReference>
<evidence type="ECO:0000313" key="7">
    <source>
        <dbReference type="EMBL" id="EFA07119.2"/>
    </source>
</evidence>
<dbReference type="GO" id="GO:0050660">
    <property type="term" value="F:flavin adenine dinucleotide binding"/>
    <property type="evidence" value="ECO:0007669"/>
    <property type="project" value="InterPro"/>
</dbReference>
<dbReference type="FunFam" id="3.50.50.60:FF:000765">
    <property type="entry name" value="Flavin-containing monooxygenase"/>
    <property type="match status" value="1"/>
</dbReference>
<dbReference type="OMA" id="RREWFRN"/>
<dbReference type="FunFam" id="3.50.50.60:FF:000744">
    <property type="entry name" value="Dimethylaniline monooxygenase [N-oxide-forming]"/>
    <property type="match status" value="1"/>
</dbReference>
<dbReference type="InterPro" id="IPR020946">
    <property type="entry name" value="Flavin_mOase-like"/>
</dbReference>
<dbReference type="InterPro" id="IPR050346">
    <property type="entry name" value="FMO-like"/>
</dbReference>
<dbReference type="Gene3D" id="3.50.50.60">
    <property type="entry name" value="FAD/NAD(P)-binding domain"/>
    <property type="match status" value="3"/>
</dbReference>
<keyword evidence="5 6" id="KW-0560">Oxidoreductase</keyword>
<sequence length="366" mass="41224">MKIAIIGAGKAGLCAGKHCLKENISFDIFEQTGNLGGTWFYTDLVGHDENGAPIHTSMYKGLRTNLPNELMTFEDFPYPKQIRSYLLQEEVLDYVRTIRKNSTSIPISNTLSADPFIPDIPGIESFSGKVKHSHDYRTPEPYANKKVLILGSGPSGLEISQQISNVATKVFISHRSKDALPVSDALYQKCLVKEFVENRAIFEDGTSEEIDDVVFCTGYNYNFPFLSKRCGVKITNNYVHPLYKQIISIENPTLAFIGIPFKACPCPLFDIQVRFVLASLTGHFKLPKKDVMLKELVEEEKRKPGPPSSQYHQLGGAQGSYFDNLAETAKIRKIPPVIQKLYLRVISNRNLNDCFKIIDDHNWVQI</sequence>
<keyword evidence="6" id="KW-0503">Monooxygenase</keyword>
<keyword evidence="2 6" id="KW-0285">Flavoprotein</keyword>
<dbReference type="InterPro" id="IPR000960">
    <property type="entry name" value="Flavin_mOase"/>
</dbReference>
<evidence type="ECO:0000256" key="6">
    <source>
        <dbReference type="RuleBase" id="RU361177"/>
    </source>
</evidence>
<dbReference type="GO" id="GO:0004499">
    <property type="term" value="F:N,N-dimethylaniline monooxygenase activity"/>
    <property type="evidence" value="ECO:0007669"/>
    <property type="project" value="InterPro"/>
</dbReference>
<keyword evidence="8" id="KW-1185">Reference proteome</keyword>
<proteinExistence type="inferred from homology"/>
<evidence type="ECO:0000256" key="3">
    <source>
        <dbReference type="ARBA" id="ARBA00022827"/>
    </source>
</evidence>
<accession>D6WSL0</accession>
<protein>
    <recommendedName>
        <fullName evidence="6">Flavin-containing monooxygenase</fullName>
        <ecNumber evidence="6">1.-.-.-</ecNumber>
    </recommendedName>
</protein>
<dbReference type="STRING" id="7070.D6WSL0"/>
<organism evidence="7 8">
    <name type="scientific">Tribolium castaneum</name>
    <name type="common">Red flour beetle</name>
    <dbReference type="NCBI Taxonomy" id="7070"/>
    <lineage>
        <taxon>Eukaryota</taxon>
        <taxon>Metazoa</taxon>
        <taxon>Ecdysozoa</taxon>
        <taxon>Arthropoda</taxon>
        <taxon>Hexapoda</taxon>
        <taxon>Insecta</taxon>
        <taxon>Pterygota</taxon>
        <taxon>Neoptera</taxon>
        <taxon>Endopterygota</taxon>
        <taxon>Coleoptera</taxon>
        <taxon>Polyphaga</taxon>
        <taxon>Cucujiformia</taxon>
        <taxon>Tenebrionidae</taxon>
        <taxon>Tenebrionidae incertae sedis</taxon>
        <taxon>Tribolium</taxon>
    </lineage>
</organism>